<dbReference type="Proteomes" id="UP001157156">
    <property type="component" value="Unassembled WGS sequence"/>
</dbReference>
<gene>
    <name evidence="5" type="ORF">GCM10007931_11530</name>
</gene>
<protein>
    <submittedName>
        <fullName evidence="5">Endonuclease</fullName>
    </submittedName>
</protein>
<evidence type="ECO:0000313" key="6">
    <source>
        <dbReference type="Proteomes" id="UP001157156"/>
    </source>
</evidence>
<dbReference type="Pfam" id="PF04231">
    <property type="entry name" value="Endonuclease_1"/>
    <property type="match status" value="1"/>
</dbReference>
<sequence length="249" mass="28792">MKKWPLMACVLFSPMLVTNVASATQNTQIDSFSKAKRLLMQNVYNKTSMRKTVYCDAQFDEKKQVTLPQGFNDSLYTSRAKRVEFEHIVPAENFGRAFKEWREGDKQCVSSKGKAYKGRKCAEKVNHEYRLMQADGYNLFAAIGSVNAYRSNYNFQMMSGTKSDFGSCDFHVEDRKAQPPQQARGLIARTYLYFDVTYSQFRLSKQQKQLFSAWDKQYPVSVFECQKAEIIKSYQHNSNPILEERCAAL</sequence>
<proteinExistence type="inferred from homology"/>
<evidence type="ECO:0000256" key="2">
    <source>
        <dbReference type="ARBA" id="ARBA00022722"/>
    </source>
</evidence>
<evidence type="ECO:0000313" key="5">
    <source>
        <dbReference type="EMBL" id="GLT14178.1"/>
    </source>
</evidence>
<reference evidence="6" key="1">
    <citation type="journal article" date="2019" name="Int. J. Syst. Evol. Microbiol.">
        <title>The Global Catalogue of Microorganisms (GCM) 10K type strain sequencing project: providing services to taxonomists for standard genome sequencing and annotation.</title>
        <authorList>
            <consortium name="The Broad Institute Genomics Platform"/>
            <consortium name="The Broad Institute Genome Sequencing Center for Infectious Disease"/>
            <person name="Wu L."/>
            <person name="Ma J."/>
        </authorList>
    </citation>
    <scope>NUCLEOTIDE SEQUENCE [LARGE SCALE GENOMIC DNA]</scope>
    <source>
        <strain evidence="6">NBRC 111146</strain>
    </source>
</reference>
<dbReference type="PANTHER" id="PTHR33607">
    <property type="entry name" value="ENDONUCLEASE-1"/>
    <property type="match status" value="1"/>
</dbReference>
<dbReference type="GO" id="GO:0004519">
    <property type="term" value="F:endonuclease activity"/>
    <property type="evidence" value="ECO:0007669"/>
    <property type="project" value="UniProtKB-KW"/>
</dbReference>
<dbReference type="RefSeq" id="WP_089122606.1">
    <property type="nucleotide sequence ID" value="NZ_BSPV01000004.1"/>
</dbReference>
<dbReference type="PANTHER" id="PTHR33607:SF2">
    <property type="entry name" value="ENDONUCLEASE-1"/>
    <property type="match status" value="1"/>
</dbReference>
<comment type="similarity">
    <text evidence="1">Belongs to the EndA/NucM nuclease family.</text>
</comment>
<accession>A0ABQ6EM16</accession>
<name>A0ABQ6EM16_9VIBR</name>
<keyword evidence="2" id="KW-0540">Nuclease</keyword>
<organism evidence="5 6">
    <name type="scientific">Vibrio algivorus</name>
    <dbReference type="NCBI Taxonomy" id="1667024"/>
    <lineage>
        <taxon>Bacteria</taxon>
        <taxon>Pseudomonadati</taxon>
        <taxon>Pseudomonadota</taxon>
        <taxon>Gammaproteobacteria</taxon>
        <taxon>Vibrionales</taxon>
        <taxon>Vibrionaceae</taxon>
        <taxon>Vibrio</taxon>
    </lineage>
</organism>
<feature type="signal peptide" evidence="4">
    <location>
        <begin position="1"/>
        <end position="23"/>
    </location>
</feature>
<evidence type="ECO:0000256" key="1">
    <source>
        <dbReference type="ARBA" id="ARBA00006429"/>
    </source>
</evidence>
<keyword evidence="5" id="KW-0255">Endonuclease</keyword>
<feature type="chain" id="PRO_5046773081" evidence="4">
    <location>
        <begin position="24"/>
        <end position="249"/>
    </location>
</feature>
<keyword evidence="6" id="KW-1185">Reference proteome</keyword>
<dbReference type="EMBL" id="BSPV01000004">
    <property type="protein sequence ID" value="GLT14178.1"/>
    <property type="molecule type" value="Genomic_DNA"/>
</dbReference>
<evidence type="ECO:0000256" key="4">
    <source>
        <dbReference type="SAM" id="SignalP"/>
    </source>
</evidence>
<comment type="caution">
    <text evidence="5">The sequence shown here is derived from an EMBL/GenBank/DDBJ whole genome shotgun (WGS) entry which is preliminary data.</text>
</comment>
<keyword evidence="4" id="KW-0732">Signal</keyword>
<evidence type="ECO:0000256" key="3">
    <source>
        <dbReference type="ARBA" id="ARBA00022801"/>
    </source>
</evidence>
<keyword evidence="3" id="KW-0378">Hydrolase</keyword>
<dbReference type="InterPro" id="IPR044925">
    <property type="entry name" value="His-Me_finger_sf"/>
</dbReference>
<dbReference type="InterPro" id="IPR007346">
    <property type="entry name" value="Endonuclease-I"/>
</dbReference>
<dbReference type="SUPFAM" id="SSF54060">
    <property type="entry name" value="His-Me finger endonucleases"/>
    <property type="match status" value="1"/>
</dbReference>